<evidence type="ECO:0000313" key="6">
    <source>
        <dbReference type="EMBL" id="OEE58220.1"/>
    </source>
</evidence>
<keyword evidence="2" id="KW-0547">Nucleotide-binding</keyword>
<dbReference type="AlphaFoldDB" id="A0A1E5BYE5"/>
<dbReference type="InterPro" id="IPR009926">
    <property type="entry name" value="T3SS_YcgR_PilZN"/>
</dbReference>
<dbReference type="InterPro" id="IPR009875">
    <property type="entry name" value="PilZ_domain"/>
</dbReference>
<sequence length="233" mass="25753">MKTTDTLSATAFLPTIPVGTALTFELRYKDNIKAFSGSSRLIGYRDRKYLLLETPSDPELSKLLSDPSGWQVIVRGISSSRYGEIFAFKSHILSVMHRPEKMLAIAIPDSVGIHRMRRFARYTVSRIVQFEINGRNTLAKLADFSLGGCAIRVSNSQFIEPGESVRFNINALFDTPIMFEGTVVTVTSSGEGIQLGIKFNDEGTHQARDTLARLIMSSEIDAKNSTSHVSTVS</sequence>
<dbReference type="InterPro" id="IPR012349">
    <property type="entry name" value="Split_barrel_FMN-bd"/>
</dbReference>
<dbReference type="Pfam" id="PF07238">
    <property type="entry name" value="PilZ"/>
    <property type="match status" value="1"/>
</dbReference>
<name>A0A1E5BYE5_9GAMM</name>
<reference evidence="6 7" key="1">
    <citation type="journal article" date="2012" name="Science">
        <title>Ecological populations of bacteria act as socially cohesive units of antibiotic production and resistance.</title>
        <authorList>
            <person name="Cordero O.X."/>
            <person name="Wildschutte H."/>
            <person name="Kirkup B."/>
            <person name="Proehl S."/>
            <person name="Ngo L."/>
            <person name="Hussain F."/>
            <person name="Le Roux F."/>
            <person name="Mincer T."/>
            <person name="Polz M.F."/>
        </authorList>
    </citation>
    <scope>NUCLEOTIDE SEQUENCE [LARGE SCALE GENOMIC DNA]</scope>
    <source>
        <strain evidence="6 7">FF-454</strain>
    </source>
</reference>
<protein>
    <recommendedName>
        <fullName evidence="8">Pilus assembly protein PilZ</fullName>
    </recommendedName>
</protein>
<evidence type="ECO:0000313" key="7">
    <source>
        <dbReference type="Proteomes" id="UP000095039"/>
    </source>
</evidence>
<evidence type="ECO:0000256" key="2">
    <source>
        <dbReference type="ARBA" id="ARBA00022741"/>
    </source>
</evidence>
<dbReference type="SUPFAM" id="SSF141371">
    <property type="entry name" value="PilZ domain-like"/>
    <property type="match status" value="2"/>
</dbReference>
<feature type="domain" description="Type III secretion system flagellar brake protein YcgR PilZN" evidence="5">
    <location>
        <begin position="18"/>
        <end position="108"/>
    </location>
</feature>
<keyword evidence="7" id="KW-1185">Reference proteome</keyword>
<evidence type="ECO:0000256" key="1">
    <source>
        <dbReference type="ARBA" id="ARBA00022636"/>
    </source>
</evidence>
<keyword evidence="3" id="KW-0975">Bacterial flagellum</keyword>
<dbReference type="GO" id="GO:0035438">
    <property type="term" value="F:cyclic-di-GMP binding"/>
    <property type="evidence" value="ECO:0007669"/>
    <property type="project" value="InterPro"/>
</dbReference>
<comment type="caution">
    <text evidence="6">The sequence shown here is derived from an EMBL/GenBank/DDBJ whole genome shotgun (WGS) entry which is preliminary data.</text>
</comment>
<dbReference type="Gene3D" id="2.40.10.220">
    <property type="entry name" value="predicted glycosyltransferase like domains"/>
    <property type="match status" value="1"/>
</dbReference>
<dbReference type="Proteomes" id="UP000095039">
    <property type="component" value="Unassembled WGS sequence"/>
</dbReference>
<organism evidence="6 7">
    <name type="scientific">Enterovibrio norvegicus FF-454</name>
    <dbReference type="NCBI Taxonomy" id="1185651"/>
    <lineage>
        <taxon>Bacteria</taxon>
        <taxon>Pseudomonadati</taxon>
        <taxon>Pseudomonadota</taxon>
        <taxon>Gammaproteobacteria</taxon>
        <taxon>Vibrionales</taxon>
        <taxon>Vibrionaceae</taxon>
        <taxon>Enterovibrio</taxon>
    </lineage>
</organism>
<gene>
    <name evidence="6" type="ORF">A1OK_16025</name>
</gene>
<evidence type="ECO:0000256" key="3">
    <source>
        <dbReference type="ARBA" id="ARBA00023143"/>
    </source>
</evidence>
<dbReference type="Gene3D" id="2.30.110.10">
    <property type="entry name" value="Electron Transport, Fmn-binding Protein, Chain A"/>
    <property type="match status" value="1"/>
</dbReference>
<evidence type="ECO:0000259" key="4">
    <source>
        <dbReference type="Pfam" id="PF07238"/>
    </source>
</evidence>
<keyword evidence="1" id="KW-0973">c-di-GMP</keyword>
<feature type="domain" description="PilZ" evidence="4">
    <location>
        <begin position="117"/>
        <end position="216"/>
    </location>
</feature>
<evidence type="ECO:0008006" key="8">
    <source>
        <dbReference type="Google" id="ProtNLM"/>
    </source>
</evidence>
<dbReference type="Pfam" id="PF12945">
    <property type="entry name" value="PilZNR"/>
    <property type="match status" value="1"/>
</dbReference>
<proteinExistence type="predicted"/>
<accession>A0A1E5BYE5</accession>
<evidence type="ECO:0000259" key="5">
    <source>
        <dbReference type="Pfam" id="PF12945"/>
    </source>
</evidence>
<dbReference type="EMBL" id="AJWN02000098">
    <property type="protein sequence ID" value="OEE58220.1"/>
    <property type="molecule type" value="Genomic_DNA"/>
</dbReference>
<dbReference type="RefSeq" id="WP_016959653.1">
    <property type="nucleotide sequence ID" value="NZ_AJWN02000098.1"/>
</dbReference>